<proteinExistence type="predicted"/>
<name>A0A813EDJ6_POLGL</name>
<dbReference type="OrthoDB" id="10504412at2759"/>
<comment type="caution">
    <text evidence="1">The sequence shown here is derived from an EMBL/GenBank/DDBJ whole genome shotgun (WGS) entry which is preliminary data.</text>
</comment>
<dbReference type="AlphaFoldDB" id="A0A813EDJ6"/>
<sequence>MYAIDPTQYLFMEFHKEWEQFKQGLVDQYCRELKSNFGSCLRIAEERMQALMLDGGLDGVSDLTMNKLSKVIQECCAELVDESLSVVLCSCLPSFPSEADWPLNDLGQFVQFASVELRRYRANMRQTEMSVERRMEAELTRQKAECWKCVCGCPARCPGCGTKCNLESENHWPERPHECRRHLYPAFNGWQKQDGRKPFLLHCRAKAQWAIARTRPPIEPGAPERYWDNFQAMLEDEHPDWLDPVTRLPLSSMEPLEEYDEDCPTAPEDISKEIEENRRAWANCKDALLEHFTSMADDHDLEWIERFKREGGALSPEDFASVRDELFGVTPLESLEAMEICKPCDDVLDETSY</sequence>
<accession>A0A813EDJ6</accession>
<organism evidence="1 2">
    <name type="scientific">Polarella glacialis</name>
    <name type="common">Dinoflagellate</name>
    <dbReference type="NCBI Taxonomy" id="89957"/>
    <lineage>
        <taxon>Eukaryota</taxon>
        <taxon>Sar</taxon>
        <taxon>Alveolata</taxon>
        <taxon>Dinophyceae</taxon>
        <taxon>Suessiales</taxon>
        <taxon>Suessiaceae</taxon>
        <taxon>Polarella</taxon>
    </lineage>
</organism>
<gene>
    <name evidence="1" type="ORF">PGLA1383_LOCUS15424</name>
</gene>
<reference evidence="1" key="1">
    <citation type="submission" date="2021-02" db="EMBL/GenBank/DDBJ databases">
        <authorList>
            <person name="Dougan E. K."/>
            <person name="Rhodes N."/>
            <person name="Thang M."/>
            <person name="Chan C."/>
        </authorList>
    </citation>
    <scope>NUCLEOTIDE SEQUENCE</scope>
</reference>
<evidence type="ECO:0000313" key="1">
    <source>
        <dbReference type="EMBL" id="CAE8596968.1"/>
    </source>
</evidence>
<protein>
    <submittedName>
        <fullName evidence="1">Uncharacterized protein</fullName>
    </submittedName>
</protein>
<dbReference type="Proteomes" id="UP000654075">
    <property type="component" value="Unassembled WGS sequence"/>
</dbReference>
<keyword evidence="2" id="KW-1185">Reference proteome</keyword>
<dbReference type="EMBL" id="CAJNNV010009063">
    <property type="protein sequence ID" value="CAE8596968.1"/>
    <property type="molecule type" value="Genomic_DNA"/>
</dbReference>
<evidence type="ECO:0000313" key="2">
    <source>
        <dbReference type="Proteomes" id="UP000654075"/>
    </source>
</evidence>